<name>A0A0C3GD27_PILCF</name>
<sequence length="477" mass="52235">MEQRREFILKLAKALLSYGAPSHRIESQLAMVSTILEARVSFVHIPSIIMVSLGDGGTKTTQTHFVRANSRIALSNLEQVHAITREVCRDKIACDTGTELLDNVLSAKALYPLYMRCFYCFICGSIICATAFGGSVIDMWISGACAAFLGYLSLSPTTQQSSMIDNVYEISVSIFVSFVARALSTIKGDLFCYSAISSAGVVHILPGFTILVSALELTSRNIICGSVRMVYAVIYTLFLGFSLTIGSDLYLLVNPRARQEYLHPTPPKLSYFHGGLTPMNGTSVGMPVTGTFGFANLTTDAMHHIYKGCFRDPEWPWWRHPFPWWTLFFLVPLYSTCSSLSNLQNWRSRELYIMVLFSCASYAANTASNLYLPDRGDIVSAVGALVIGSLGNAYSRIWGGTAFTSMVTGVMFLVPSGIAQAGGLSQTYQSSAAQYTSGFGLAIRMVEVAIGVTIGLFVSQIFVYTWGKKKDTAHFAF</sequence>
<dbReference type="GO" id="GO:0022857">
    <property type="term" value="F:transmembrane transporter activity"/>
    <property type="evidence" value="ECO:0007669"/>
    <property type="project" value="InterPro"/>
</dbReference>
<keyword evidence="2" id="KW-0812">Transmembrane</keyword>
<evidence type="ECO:0000313" key="4">
    <source>
        <dbReference type="EMBL" id="KIM88546.1"/>
    </source>
</evidence>
<dbReference type="InterPro" id="IPR051361">
    <property type="entry name" value="ThrE/Ser_Exporter"/>
</dbReference>
<feature type="transmembrane region" description="Helical" evidence="2">
    <location>
        <begin position="322"/>
        <end position="340"/>
    </location>
</feature>
<dbReference type="InterPro" id="IPR010619">
    <property type="entry name" value="ThrE-like_N"/>
</dbReference>
<evidence type="ECO:0000313" key="5">
    <source>
        <dbReference type="Proteomes" id="UP000054166"/>
    </source>
</evidence>
<dbReference type="Proteomes" id="UP000054166">
    <property type="component" value="Unassembled WGS sequence"/>
</dbReference>
<feature type="transmembrane region" description="Helical" evidence="2">
    <location>
        <begin position="402"/>
        <end position="421"/>
    </location>
</feature>
<evidence type="ECO:0000259" key="3">
    <source>
        <dbReference type="Pfam" id="PF06738"/>
    </source>
</evidence>
<organism evidence="4 5">
    <name type="scientific">Piloderma croceum (strain F 1598)</name>
    <dbReference type="NCBI Taxonomy" id="765440"/>
    <lineage>
        <taxon>Eukaryota</taxon>
        <taxon>Fungi</taxon>
        <taxon>Dikarya</taxon>
        <taxon>Basidiomycota</taxon>
        <taxon>Agaricomycotina</taxon>
        <taxon>Agaricomycetes</taxon>
        <taxon>Agaricomycetidae</taxon>
        <taxon>Atheliales</taxon>
        <taxon>Atheliaceae</taxon>
        <taxon>Piloderma</taxon>
    </lineage>
</organism>
<dbReference type="PANTHER" id="PTHR31082:SF4">
    <property type="entry name" value="PHEROMONE-REGULATED MEMBRANE PROTEIN 10"/>
    <property type="match status" value="1"/>
</dbReference>
<keyword evidence="5" id="KW-1185">Reference proteome</keyword>
<feature type="transmembrane region" description="Helical" evidence="2">
    <location>
        <begin position="195"/>
        <end position="217"/>
    </location>
</feature>
<dbReference type="HOGENOM" id="CLU_007078_4_3_1"/>
<dbReference type="InParanoid" id="A0A0C3GD27"/>
<feature type="transmembrane region" description="Helical" evidence="2">
    <location>
        <begin position="441"/>
        <end position="464"/>
    </location>
</feature>
<feature type="transmembrane region" description="Helical" evidence="2">
    <location>
        <begin position="229"/>
        <end position="253"/>
    </location>
</feature>
<feature type="transmembrane region" description="Helical" evidence="2">
    <location>
        <begin position="378"/>
        <end position="395"/>
    </location>
</feature>
<comment type="similarity">
    <text evidence="1">Belongs to the ThrE exporter (TC 2.A.79) family.</text>
</comment>
<feature type="transmembrane region" description="Helical" evidence="2">
    <location>
        <begin position="113"/>
        <end position="133"/>
    </location>
</feature>
<dbReference type="EMBL" id="KN832976">
    <property type="protein sequence ID" value="KIM88546.1"/>
    <property type="molecule type" value="Genomic_DNA"/>
</dbReference>
<dbReference type="OrthoDB" id="413008at2759"/>
<evidence type="ECO:0000256" key="1">
    <source>
        <dbReference type="ARBA" id="ARBA00034125"/>
    </source>
</evidence>
<reference evidence="5" key="2">
    <citation type="submission" date="2015-01" db="EMBL/GenBank/DDBJ databases">
        <title>Evolutionary Origins and Diversification of the Mycorrhizal Mutualists.</title>
        <authorList>
            <consortium name="DOE Joint Genome Institute"/>
            <consortium name="Mycorrhizal Genomics Consortium"/>
            <person name="Kohler A."/>
            <person name="Kuo A."/>
            <person name="Nagy L.G."/>
            <person name="Floudas D."/>
            <person name="Copeland A."/>
            <person name="Barry K.W."/>
            <person name="Cichocki N."/>
            <person name="Veneault-Fourrey C."/>
            <person name="LaButti K."/>
            <person name="Lindquist E.A."/>
            <person name="Lipzen A."/>
            <person name="Lundell T."/>
            <person name="Morin E."/>
            <person name="Murat C."/>
            <person name="Riley R."/>
            <person name="Ohm R."/>
            <person name="Sun H."/>
            <person name="Tunlid A."/>
            <person name="Henrissat B."/>
            <person name="Grigoriev I.V."/>
            <person name="Hibbett D.S."/>
            <person name="Martin F."/>
        </authorList>
    </citation>
    <scope>NUCLEOTIDE SEQUENCE [LARGE SCALE GENOMIC DNA]</scope>
    <source>
        <strain evidence="5">F 1598</strain>
    </source>
</reference>
<dbReference type="AlphaFoldDB" id="A0A0C3GD27"/>
<dbReference type="STRING" id="765440.A0A0C3GD27"/>
<feature type="domain" description="Threonine/serine exporter-like N-terminal" evidence="3">
    <location>
        <begin position="6"/>
        <end position="249"/>
    </location>
</feature>
<dbReference type="Pfam" id="PF06738">
    <property type="entry name" value="ThrE"/>
    <property type="match status" value="1"/>
</dbReference>
<gene>
    <name evidence="4" type="ORF">PILCRDRAFT_229632</name>
</gene>
<dbReference type="FunCoup" id="A0A0C3GD27">
    <property type="interactions" value="4"/>
</dbReference>
<evidence type="ECO:0000256" key="2">
    <source>
        <dbReference type="SAM" id="Phobius"/>
    </source>
</evidence>
<keyword evidence="2" id="KW-0472">Membrane</keyword>
<accession>A0A0C3GD27</accession>
<feature type="transmembrane region" description="Helical" evidence="2">
    <location>
        <begin position="352"/>
        <end position="372"/>
    </location>
</feature>
<reference evidence="4 5" key="1">
    <citation type="submission" date="2014-04" db="EMBL/GenBank/DDBJ databases">
        <authorList>
            <consortium name="DOE Joint Genome Institute"/>
            <person name="Kuo A."/>
            <person name="Tarkka M."/>
            <person name="Buscot F."/>
            <person name="Kohler A."/>
            <person name="Nagy L.G."/>
            <person name="Floudas D."/>
            <person name="Copeland A."/>
            <person name="Barry K.W."/>
            <person name="Cichocki N."/>
            <person name="Veneault-Fourrey C."/>
            <person name="LaButti K."/>
            <person name="Lindquist E.A."/>
            <person name="Lipzen A."/>
            <person name="Lundell T."/>
            <person name="Morin E."/>
            <person name="Murat C."/>
            <person name="Sun H."/>
            <person name="Tunlid A."/>
            <person name="Henrissat B."/>
            <person name="Grigoriev I.V."/>
            <person name="Hibbett D.S."/>
            <person name="Martin F."/>
            <person name="Nordberg H.P."/>
            <person name="Cantor M.N."/>
            <person name="Hua S.X."/>
        </authorList>
    </citation>
    <scope>NUCLEOTIDE SEQUENCE [LARGE SCALE GENOMIC DNA]</scope>
    <source>
        <strain evidence="4 5">F 1598</strain>
    </source>
</reference>
<dbReference type="PANTHER" id="PTHR31082">
    <property type="entry name" value="PHEROMONE-REGULATED MEMBRANE PROTEIN 10"/>
    <property type="match status" value="1"/>
</dbReference>
<protein>
    <recommendedName>
        <fullName evidence="3">Threonine/serine exporter-like N-terminal domain-containing protein</fullName>
    </recommendedName>
</protein>
<keyword evidence="2" id="KW-1133">Transmembrane helix</keyword>
<proteinExistence type="inferred from homology"/>